<evidence type="ECO:0000313" key="3">
    <source>
        <dbReference type="Proteomes" id="UP001324427"/>
    </source>
</evidence>
<name>A0AAV9J6A2_9PEZI</name>
<dbReference type="PANTHER" id="PTHR28048">
    <property type="entry name" value="ACR195WP"/>
    <property type="match status" value="1"/>
</dbReference>
<keyword evidence="3" id="KW-1185">Reference proteome</keyword>
<evidence type="ECO:0000259" key="1">
    <source>
        <dbReference type="Pfam" id="PF15055"/>
    </source>
</evidence>
<feature type="domain" description="Distal membrane-arm assembly complex protein 1-like" evidence="1">
    <location>
        <begin position="28"/>
        <end position="65"/>
    </location>
</feature>
<evidence type="ECO:0000313" key="2">
    <source>
        <dbReference type="EMBL" id="KAK4540398.1"/>
    </source>
</evidence>
<dbReference type="Pfam" id="PF15055">
    <property type="entry name" value="DMAC1_Dmo2"/>
    <property type="match status" value="1"/>
</dbReference>
<reference evidence="2 3" key="1">
    <citation type="submission" date="2021-11" db="EMBL/GenBank/DDBJ databases">
        <title>Black yeast isolated from Biological Soil Crust.</title>
        <authorList>
            <person name="Kurbessoian T."/>
        </authorList>
    </citation>
    <scope>NUCLEOTIDE SEQUENCE [LARGE SCALE GENOMIC DNA]</scope>
    <source>
        <strain evidence="2 3">CCFEE 5522</strain>
    </source>
</reference>
<organism evidence="2 3">
    <name type="scientific">Oleoguttula mirabilis</name>
    <dbReference type="NCBI Taxonomy" id="1507867"/>
    <lineage>
        <taxon>Eukaryota</taxon>
        <taxon>Fungi</taxon>
        <taxon>Dikarya</taxon>
        <taxon>Ascomycota</taxon>
        <taxon>Pezizomycotina</taxon>
        <taxon>Dothideomycetes</taxon>
        <taxon>Dothideomycetidae</taxon>
        <taxon>Mycosphaerellales</taxon>
        <taxon>Teratosphaeriaceae</taxon>
        <taxon>Oleoguttula</taxon>
    </lineage>
</organism>
<dbReference type="InterPro" id="IPR053092">
    <property type="entry name" value="Mitochondrial_unc_protein"/>
</dbReference>
<sequence>MSKQPTLSELSKPADVRTVLAQQEKDFDCTPCRLMGSAAFTGLGIYSYASGMSQLRQREIEILKSGSRFSLGARKASIYALSASLVGLGVYRLTN</sequence>
<protein>
    <recommendedName>
        <fullName evidence="1">Distal membrane-arm assembly complex protein 1-like domain-containing protein</fullName>
    </recommendedName>
</protein>
<dbReference type="PANTHER" id="PTHR28048:SF1">
    <property type="entry name" value="ACR195WP"/>
    <property type="match status" value="1"/>
</dbReference>
<proteinExistence type="predicted"/>
<dbReference type="AlphaFoldDB" id="A0AAV9J6A2"/>
<dbReference type="InterPro" id="IPR028036">
    <property type="entry name" value="DMAC1-like_dom"/>
</dbReference>
<accession>A0AAV9J6A2</accession>
<dbReference type="EMBL" id="JAVFHQ010000068">
    <property type="protein sequence ID" value="KAK4540398.1"/>
    <property type="molecule type" value="Genomic_DNA"/>
</dbReference>
<comment type="caution">
    <text evidence="2">The sequence shown here is derived from an EMBL/GenBank/DDBJ whole genome shotgun (WGS) entry which is preliminary data.</text>
</comment>
<gene>
    <name evidence="2" type="ORF">LTR36_009255</name>
</gene>
<dbReference type="Proteomes" id="UP001324427">
    <property type="component" value="Unassembled WGS sequence"/>
</dbReference>